<protein>
    <submittedName>
        <fullName evidence="2">Uncharacterized protein</fullName>
    </submittedName>
</protein>
<evidence type="ECO:0000256" key="1">
    <source>
        <dbReference type="SAM" id="MobiDB-lite"/>
    </source>
</evidence>
<accession>A0ABR2U2X6</accession>
<dbReference type="EMBL" id="JBBPBN010000003">
    <property type="protein sequence ID" value="KAK9043822.1"/>
    <property type="molecule type" value="Genomic_DNA"/>
</dbReference>
<feature type="region of interest" description="Disordered" evidence="1">
    <location>
        <begin position="1"/>
        <end position="23"/>
    </location>
</feature>
<organism evidence="2 3">
    <name type="scientific">Hibiscus sabdariffa</name>
    <name type="common">roselle</name>
    <dbReference type="NCBI Taxonomy" id="183260"/>
    <lineage>
        <taxon>Eukaryota</taxon>
        <taxon>Viridiplantae</taxon>
        <taxon>Streptophyta</taxon>
        <taxon>Embryophyta</taxon>
        <taxon>Tracheophyta</taxon>
        <taxon>Spermatophyta</taxon>
        <taxon>Magnoliopsida</taxon>
        <taxon>eudicotyledons</taxon>
        <taxon>Gunneridae</taxon>
        <taxon>Pentapetalae</taxon>
        <taxon>rosids</taxon>
        <taxon>malvids</taxon>
        <taxon>Malvales</taxon>
        <taxon>Malvaceae</taxon>
        <taxon>Malvoideae</taxon>
        <taxon>Hibiscus</taxon>
    </lineage>
</organism>
<dbReference type="Proteomes" id="UP001396334">
    <property type="component" value="Unassembled WGS sequence"/>
</dbReference>
<evidence type="ECO:0000313" key="3">
    <source>
        <dbReference type="Proteomes" id="UP001396334"/>
    </source>
</evidence>
<name>A0ABR2U2X6_9ROSI</name>
<proteinExistence type="predicted"/>
<reference evidence="2 3" key="1">
    <citation type="journal article" date="2024" name="G3 (Bethesda)">
        <title>Genome assembly of Hibiscus sabdariffa L. provides insights into metabolisms of medicinal natural products.</title>
        <authorList>
            <person name="Kim T."/>
        </authorList>
    </citation>
    <scope>NUCLEOTIDE SEQUENCE [LARGE SCALE GENOMIC DNA]</scope>
    <source>
        <strain evidence="2">TK-2024</strain>
        <tissue evidence="2">Old leaves</tissue>
    </source>
</reference>
<evidence type="ECO:0000313" key="2">
    <source>
        <dbReference type="EMBL" id="KAK9043822.1"/>
    </source>
</evidence>
<keyword evidence="3" id="KW-1185">Reference proteome</keyword>
<sequence>MRSGKKSDSPSSSGPKEDNLFGPWMVVVDRRRKQWGKGQLSTGQERSRELARGSRFAALVEVEDVERGEANTEAGSNLVQTGVEVHVASRGPGLSSSNLKTVPPKVFTNNMAYVTSNPGKKGEESGVVPLVENEQAVVVEHLVGTVSRSHTAISINEPGYEGHGHSGGKAFKARGSSLRVSKENVKWGIKVHKQDEVLAPSRPVLSNWAANLSMNLFTPEGSE</sequence>
<gene>
    <name evidence="2" type="ORF">V6N11_072150</name>
</gene>
<comment type="caution">
    <text evidence="2">The sequence shown here is derived from an EMBL/GenBank/DDBJ whole genome shotgun (WGS) entry which is preliminary data.</text>
</comment>